<dbReference type="InterPro" id="IPR036390">
    <property type="entry name" value="WH_DNA-bd_sf"/>
</dbReference>
<dbReference type="PROSITE" id="PS50995">
    <property type="entry name" value="HTH_MARR_2"/>
    <property type="match status" value="1"/>
</dbReference>
<dbReference type="SMART" id="SM00347">
    <property type="entry name" value="HTH_MARR"/>
    <property type="match status" value="1"/>
</dbReference>
<dbReference type="PANTHER" id="PTHR33164">
    <property type="entry name" value="TRANSCRIPTIONAL REGULATOR, MARR FAMILY"/>
    <property type="match status" value="1"/>
</dbReference>
<protein>
    <submittedName>
        <fullName evidence="2">Winged helix-turn-helix transcriptional regulator</fullName>
    </submittedName>
</protein>
<dbReference type="Proteomes" id="UP000325291">
    <property type="component" value="Unassembled WGS sequence"/>
</dbReference>
<dbReference type="InterPro" id="IPR000835">
    <property type="entry name" value="HTH_MarR-typ"/>
</dbReference>
<evidence type="ECO:0000313" key="2">
    <source>
        <dbReference type="EMBL" id="KAA0917762.1"/>
    </source>
</evidence>
<dbReference type="AlphaFoldDB" id="A0A5A9ZLA7"/>
<organism evidence="2 3">
    <name type="scientific">Aquicoccus porphyridii</name>
    <dbReference type="NCBI Taxonomy" id="1852029"/>
    <lineage>
        <taxon>Bacteria</taxon>
        <taxon>Pseudomonadati</taxon>
        <taxon>Pseudomonadota</taxon>
        <taxon>Alphaproteobacteria</taxon>
        <taxon>Rhodobacterales</taxon>
        <taxon>Paracoccaceae</taxon>
        <taxon>Aquicoccus</taxon>
    </lineage>
</organism>
<accession>A0A5A9ZLA7</accession>
<dbReference type="InterPro" id="IPR039422">
    <property type="entry name" value="MarR/SlyA-like"/>
</dbReference>
<evidence type="ECO:0000313" key="3">
    <source>
        <dbReference type="Proteomes" id="UP000325291"/>
    </source>
</evidence>
<gene>
    <name evidence="2" type="ORF">FLO80_07000</name>
</gene>
<dbReference type="GO" id="GO:0006950">
    <property type="term" value="P:response to stress"/>
    <property type="evidence" value="ECO:0007669"/>
    <property type="project" value="TreeGrafter"/>
</dbReference>
<dbReference type="Pfam" id="PF12802">
    <property type="entry name" value="MarR_2"/>
    <property type="match status" value="1"/>
</dbReference>
<evidence type="ECO:0000259" key="1">
    <source>
        <dbReference type="PROSITE" id="PS50995"/>
    </source>
</evidence>
<feature type="domain" description="HTH marR-type" evidence="1">
    <location>
        <begin position="16"/>
        <end position="156"/>
    </location>
</feature>
<reference evidence="2 3" key="1">
    <citation type="submission" date="2019-07" db="EMBL/GenBank/DDBJ databases">
        <title>Aquicoccus porphyridii gen. nov., sp. nov., isolated from a small marine red alga, Porphyridium marinum.</title>
        <authorList>
            <person name="Liu L."/>
        </authorList>
    </citation>
    <scope>NUCLEOTIDE SEQUENCE [LARGE SCALE GENOMIC DNA]</scope>
    <source>
        <strain evidence="2 3">L1 8-17</strain>
    </source>
</reference>
<keyword evidence="3" id="KW-1185">Reference proteome</keyword>
<dbReference type="EMBL" id="VINQ01000003">
    <property type="protein sequence ID" value="KAA0917762.1"/>
    <property type="molecule type" value="Genomic_DNA"/>
</dbReference>
<dbReference type="GO" id="GO:0003700">
    <property type="term" value="F:DNA-binding transcription factor activity"/>
    <property type="evidence" value="ECO:0007669"/>
    <property type="project" value="InterPro"/>
</dbReference>
<dbReference type="Gene3D" id="1.10.10.10">
    <property type="entry name" value="Winged helix-like DNA-binding domain superfamily/Winged helix DNA-binding domain"/>
    <property type="match status" value="1"/>
</dbReference>
<dbReference type="SUPFAM" id="SSF46785">
    <property type="entry name" value="Winged helix' DNA-binding domain"/>
    <property type="match status" value="1"/>
</dbReference>
<sequence>MTLAGYHTPPAENVEIEPLQSLLDALSFRIARLAAINERMAGQIFRSEFGISLNDWRVIGITGALQPVTFSAVRELLYFDKGQLSRVISSLSDRNLIVSNTSSTDARQIELRLTEAGETVHREALRFTAKRNAIMTSVFTADERSEFRRLIDKLVTHNVEKLETSRAK</sequence>
<dbReference type="RefSeq" id="WP_111363253.1">
    <property type="nucleotide sequence ID" value="NZ_JASHJG010000010.1"/>
</dbReference>
<dbReference type="PANTHER" id="PTHR33164:SF43">
    <property type="entry name" value="HTH-TYPE TRANSCRIPTIONAL REPRESSOR YETL"/>
    <property type="match status" value="1"/>
</dbReference>
<name>A0A5A9ZLA7_9RHOB</name>
<proteinExistence type="predicted"/>
<comment type="caution">
    <text evidence="2">The sequence shown here is derived from an EMBL/GenBank/DDBJ whole genome shotgun (WGS) entry which is preliminary data.</text>
</comment>
<dbReference type="InterPro" id="IPR036388">
    <property type="entry name" value="WH-like_DNA-bd_sf"/>
</dbReference>